<reference evidence="9 10" key="2">
    <citation type="submission" date="2018-11" db="EMBL/GenBank/DDBJ databases">
        <authorList>
            <consortium name="Pathogen Informatics"/>
        </authorList>
    </citation>
    <scope>NUCLEOTIDE SEQUENCE [LARGE SCALE GENOMIC DNA]</scope>
</reference>
<dbReference type="SUPFAM" id="SSF63825">
    <property type="entry name" value="YWTD domain"/>
    <property type="match status" value="1"/>
</dbReference>
<feature type="compositionally biased region" description="Low complexity" evidence="4">
    <location>
        <begin position="666"/>
        <end position="680"/>
    </location>
</feature>
<evidence type="ECO:0000313" key="9">
    <source>
        <dbReference type="EMBL" id="VDO05261.1"/>
    </source>
</evidence>
<organism evidence="11">
    <name type="scientific">Rodentolepis nana</name>
    <name type="common">Dwarf tapeworm</name>
    <name type="synonym">Hymenolepis nana</name>
    <dbReference type="NCBI Taxonomy" id="102285"/>
    <lineage>
        <taxon>Eukaryota</taxon>
        <taxon>Metazoa</taxon>
        <taxon>Spiralia</taxon>
        <taxon>Lophotrochozoa</taxon>
        <taxon>Platyhelminthes</taxon>
        <taxon>Cestoda</taxon>
        <taxon>Eucestoda</taxon>
        <taxon>Cyclophyllidea</taxon>
        <taxon>Hymenolepididae</taxon>
        <taxon>Rodentolepis</taxon>
    </lineage>
</organism>
<evidence type="ECO:0000259" key="7">
    <source>
        <dbReference type="Pfam" id="PF25021"/>
    </source>
</evidence>
<evidence type="ECO:0000259" key="5">
    <source>
        <dbReference type="Pfam" id="PF24329"/>
    </source>
</evidence>
<keyword evidence="2" id="KW-0677">Repeat</keyword>
<dbReference type="InterPro" id="IPR057627">
    <property type="entry name" value="FN-plug_TEN1-4"/>
</dbReference>
<dbReference type="OrthoDB" id="442731at2759"/>
<feature type="domain" description="Teneurin TTR-like" evidence="6">
    <location>
        <begin position="7"/>
        <end position="87"/>
    </location>
</feature>
<dbReference type="GO" id="GO:0008045">
    <property type="term" value="P:motor neuron axon guidance"/>
    <property type="evidence" value="ECO:0007669"/>
    <property type="project" value="TreeGrafter"/>
</dbReference>
<feature type="region of interest" description="Disordered" evidence="4">
    <location>
        <begin position="2164"/>
        <end position="2192"/>
    </location>
</feature>
<dbReference type="Pfam" id="PF25021">
    <property type="entry name" value="TEN_NHL"/>
    <property type="match status" value="1"/>
</dbReference>
<name>A0A158QIA1_RODNA</name>
<feature type="domain" description="Teneurin-like YD-shell" evidence="8">
    <location>
        <begin position="1701"/>
        <end position="1874"/>
    </location>
</feature>
<dbReference type="Proteomes" id="UP000278807">
    <property type="component" value="Unassembled WGS sequence"/>
</dbReference>
<gene>
    <name evidence="9" type="ORF">HNAJ_LOCUS9011</name>
</gene>
<protein>
    <submittedName>
        <fullName evidence="11">Carboxypeptidase regulatory-like domain-containing protein</fullName>
    </submittedName>
</protein>
<evidence type="ECO:0000256" key="1">
    <source>
        <dbReference type="ARBA" id="ARBA00022536"/>
    </source>
</evidence>
<evidence type="ECO:0000256" key="3">
    <source>
        <dbReference type="ARBA" id="ARBA00023157"/>
    </source>
</evidence>
<dbReference type="Pfam" id="PF25020">
    <property type="entry name" value="TTR_TEN1-4"/>
    <property type="match status" value="1"/>
</dbReference>
<evidence type="ECO:0000313" key="11">
    <source>
        <dbReference type="WBParaSite" id="HNAJ_0000901501-mRNA-1"/>
    </source>
</evidence>
<evidence type="ECO:0000259" key="8">
    <source>
        <dbReference type="Pfam" id="PF25023"/>
    </source>
</evidence>
<accession>A0A158QIA1</accession>
<proteinExistence type="predicted"/>
<feature type="domain" description="Teneurin-like YD-shell" evidence="8">
    <location>
        <begin position="1013"/>
        <end position="1310"/>
    </location>
</feature>
<dbReference type="InterPro" id="IPR051216">
    <property type="entry name" value="Teneurin"/>
</dbReference>
<feature type="domain" description="Teneurin 1-4-like FN-plug" evidence="5">
    <location>
        <begin position="230"/>
        <end position="309"/>
    </location>
</feature>
<dbReference type="PANTHER" id="PTHR11219:SF69">
    <property type="entry name" value="TENEURIN-A"/>
    <property type="match status" value="1"/>
</dbReference>
<dbReference type="PANTHER" id="PTHR11219">
    <property type="entry name" value="TENEURIN AND N-ACETYLGLUCOSAMINE-1-PHOSPHODIESTER ALPHA-N-ACETYLGLUCOSAMINIDASE"/>
    <property type="match status" value="1"/>
</dbReference>
<feature type="region of interest" description="Disordered" evidence="4">
    <location>
        <begin position="663"/>
        <end position="685"/>
    </location>
</feature>
<keyword evidence="10" id="KW-1185">Reference proteome</keyword>
<keyword evidence="1" id="KW-0245">EGF-like domain</keyword>
<evidence type="ECO:0000256" key="4">
    <source>
        <dbReference type="SAM" id="MobiDB-lite"/>
    </source>
</evidence>
<dbReference type="STRING" id="102285.A0A158QIA1"/>
<evidence type="ECO:0000256" key="2">
    <source>
        <dbReference type="ARBA" id="ARBA00022737"/>
    </source>
</evidence>
<reference evidence="11" key="1">
    <citation type="submission" date="2016-04" db="UniProtKB">
        <authorList>
            <consortium name="WormBaseParasite"/>
        </authorList>
    </citation>
    <scope>IDENTIFICATION</scope>
</reference>
<feature type="domain" description="Teneurin NHL" evidence="7">
    <location>
        <begin position="552"/>
        <end position="735"/>
    </location>
</feature>
<dbReference type="WBParaSite" id="HNAJ_0000901501-mRNA-1">
    <property type="protein sequence ID" value="HNAJ_0000901501-mRNA-1"/>
    <property type="gene ID" value="HNAJ_0000901501"/>
</dbReference>
<dbReference type="Pfam" id="PF24329">
    <property type="entry name" value="FN-plug_TEN1-4"/>
    <property type="match status" value="1"/>
</dbReference>
<evidence type="ECO:0000259" key="6">
    <source>
        <dbReference type="Pfam" id="PF25020"/>
    </source>
</evidence>
<keyword evidence="3" id="KW-1015">Disulfide bond</keyword>
<dbReference type="InterPro" id="IPR056823">
    <property type="entry name" value="TEN-like_YD-shell"/>
</dbReference>
<dbReference type="Gene3D" id="2.180.10.10">
    <property type="entry name" value="RHS repeat-associated core"/>
    <property type="match status" value="1"/>
</dbReference>
<sequence>MSQIIFRVSVVRGVVRQWDSTPFWGCRVFDRLNPVIGSALTDKNGRFELVVDGGFLVQLEFIRHPTSRFTAQLDVYVPVNHIVNIGDFYLIDRSTSPLIPASPLSRGPVPQNLYEGAVTGVGGILPTSPIYGDLWVAGLLPSMNPDSPANLCPPDVHDISRIGGPIIKLNARGFDGSSYDDLSVCFDSDESLCASREGVLSYRYGLKPTNLYLVQRSDKTLKSPSFIVIKMLSSDRTPPEFLNEVHLSIDVAGLRQSWRFEPSQGLEFTFIWNRTDGYNRSVYGRVSAKVSVGFLYGDCPTVFWEHRVVHIDGHDVTSIDLPRWNLDARHTYVPNQGIIYMGDGRSASVGGENLVVSLVLGKPNVRRPANRCEMCLGRARGNPIFRVAALSTDETGRLLVVDGHFVRYLHTENHRQAFDSMGCSPSFNHDMINLRSFSSSYDGRTSSIPGNGAQSPSLSDWLIADVRPMSFVSGGSGEADWPTYYIARHPISSEELEALSRGGIGGGRAGVFISDTNNRTIWWTSLARRDFSQMVISELCPPNETMSDCLRMPLTKPKGLVVTYNEDLFFIDDKRLWRYQLRRPPGQRSSRMELVIGQSDGSGMPMPCERSLSANKVQLTDPTFIAYNPVEDCLYYVDDKRVYRLHLASRMVSLAAGRLPGCKPYSNSNSNKPSRSSASSDQSLESTNSPFAVDFEFSEIRGIAFSSIGELYITESDVIWIRRSDGRLHLFAGGTSTSAWNVPQTTSSRLLNPSKKIQTYNQINLLVEHPAVDFPFVNITSISVGIFDEVFIADSGHNVIFAVRPAPPKLGKDGKYSIKRSASETQVFNKQGQLEGVIDTLTQQKTSSFAFTANGWLSTLKIGSYELAFKISPLGFPQQIVLNTGETHNLTLAPMFKGFGSIGSPFGGVCRYEYSDRDQLRKIWTISSSLPYVATFSPTTSLLTSVVLPSGWIYSIPISKDGKKESDFFEKLVDSREISMTSSPNDEVIKLTYSGGAQEVIFERLKPQSTSSDTTANHASWQVGRRIRMFVQPQSSGTILSSSSNSDNSSVPTPRLIENLVMSSFDVFGVITQDFGVDNSPVRQRRFSLQSSPSSSSLFLGRKRRELPSDAIQKTRKTLSINGQPILSVTLDRELLTETFRSPSTDRLLLQIVYNANMQPTLFTTQPVAPIPKSGFVDMSPSIGANSSKASAQDSMMAPLRIIYTREGQLKDAIWGVANYRLSYDSSKRLRTAEIGSTLNTLVFDYQNPNLPYLPTDVSVSGIGTYHFVYKNDPQTGESGFSHLITPLGTYRTFSLFTSLGVERLTLVPWALESGSLNSAVFTYDWETRVPPSGSFQGYPLARFTWPSGRRVNRLWAKRLVVYDNIQISWDKEDLIDSTSVRLQDSINEFNLEEKRQFGTGTLVTHVRGELTLAGTKRPKPKRSGLLTYTYEYEYDHSFIVSGIRSCLYKSSTTSPLWCHRTHIASNSWSGYSISPLGANCFQDGLSSSLVLSQTGIQLNRRFDSSGRLLTFALQESKRQEAIINVTFLYSADCLLPSDMNLEIIEDVPLRTHYRRGPGGRIEGIEYETVGSSRRRHVQVSYNEESRISDLRHYISDSQFAKAGSSESKHITTKFIYERGLLSGFGNWKYTFDEDGCLIERKLRDSGGIEDLFEYDAKGLLRWAERRVMSSMTQQDQKTKVEEPFCNGLENACYPQEMGQVKDYAIQYLYDAEDRLVVLRNILILDDCIQFFYAHPQYRNRLTSFFHHGKEKAYFLTYEQETGHLFTVEEVDLSAVTETNPERKVYVVITDTEGSPIALYSDDKIIWTAEYSATGGRRIVNRGYSNTPLMEDFIVPLGYRGALTDPHTGFLFHTPTWQAYDPLGATLTSPDWRRAVKSRLKRLYHYPQGLDLHAWFTERSDLDQLNRLQIALSDPAWWLRRLDQGIDRLFPRLQIETGTIPAPFKEEYKNLPTKCSQGVVMTSRKLKQAEHMNEELERLGIVDVSKFGSSNALPAWFDDPCLLARIKTSPPVFGTDVSFSLSSDGTVTILPGVNSSLAKIARVLFSGAKLMDSWYLPTPSHGGLAAVTSFVQLFVKISPTLTSDLQVLQIQHSSLLSQTPIRLGGSSSPVTGIRMSLDNSAGTELRITSAASTGVEWRLRYEDNWVLASGRVLREARRRGVDSAQRRASLRVGSRSRGPRTSPKPWPPWSSISPEIQQMERDGGVVNGFAWTPVVRELKRSSVLTELLDDPGIYQLLPVNEKSET</sequence>
<dbReference type="InterPro" id="IPR056820">
    <property type="entry name" value="TEN_TTR-like"/>
</dbReference>
<dbReference type="Pfam" id="PF25023">
    <property type="entry name" value="TEN_YD-shell"/>
    <property type="match status" value="2"/>
</dbReference>
<dbReference type="EMBL" id="UZAE01012463">
    <property type="protein sequence ID" value="VDO05261.1"/>
    <property type="molecule type" value="Genomic_DNA"/>
</dbReference>
<dbReference type="InterPro" id="IPR056822">
    <property type="entry name" value="TEN_NHL"/>
</dbReference>
<evidence type="ECO:0000313" key="10">
    <source>
        <dbReference type="Proteomes" id="UP000278807"/>
    </source>
</evidence>